<dbReference type="EMBL" id="JANPWB010000006">
    <property type="protein sequence ID" value="KAJ1180242.1"/>
    <property type="molecule type" value="Genomic_DNA"/>
</dbReference>
<dbReference type="SUPFAM" id="SSF57997">
    <property type="entry name" value="Tropomyosin"/>
    <property type="match status" value="1"/>
</dbReference>
<dbReference type="AlphaFoldDB" id="A0AAV7TXC3"/>
<dbReference type="Proteomes" id="UP001066276">
    <property type="component" value="Chromosome 3_2"/>
</dbReference>
<feature type="coiled-coil region" evidence="1">
    <location>
        <begin position="66"/>
        <end position="107"/>
    </location>
</feature>
<organism evidence="2 3">
    <name type="scientific">Pleurodeles waltl</name>
    <name type="common">Iberian ribbed newt</name>
    <dbReference type="NCBI Taxonomy" id="8319"/>
    <lineage>
        <taxon>Eukaryota</taxon>
        <taxon>Metazoa</taxon>
        <taxon>Chordata</taxon>
        <taxon>Craniata</taxon>
        <taxon>Vertebrata</taxon>
        <taxon>Euteleostomi</taxon>
        <taxon>Amphibia</taxon>
        <taxon>Batrachia</taxon>
        <taxon>Caudata</taxon>
        <taxon>Salamandroidea</taxon>
        <taxon>Salamandridae</taxon>
        <taxon>Pleurodelinae</taxon>
        <taxon>Pleurodeles</taxon>
    </lineage>
</organism>
<proteinExistence type="predicted"/>
<evidence type="ECO:0000313" key="3">
    <source>
        <dbReference type="Proteomes" id="UP001066276"/>
    </source>
</evidence>
<comment type="caution">
    <text evidence="2">The sequence shown here is derived from an EMBL/GenBank/DDBJ whole genome shotgun (WGS) entry which is preliminary data.</text>
</comment>
<accession>A0AAV7TXC3</accession>
<evidence type="ECO:0000256" key="1">
    <source>
        <dbReference type="SAM" id="Coils"/>
    </source>
</evidence>
<name>A0AAV7TXC3_PLEWA</name>
<dbReference type="Gene3D" id="1.20.5.340">
    <property type="match status" value="1"/>
</dbReference>
<sequence length="164" mass="17849">MRLDHSTKRCPLEKGAEPTGAQILAAIDSSWQAMQTQIAAIVVDVNLLRADLRVVEERSVANEKQVTDLQSEMDTLKASVAILEAKMHKLEARVEDAEAKLKVLHAGRSHFFPSPEADLLERNGVAGTPDLLVGKRGRRPEEQRRCILQPAGAPAGAVPAMKAK</sequence>
<evidence type="ECO:0000313" key="2">
    <source>
        <dbReference type="EMBL" id="KAJ1180242.1"/>
    </source>
</evidence>
<keyword evidence="1" id="KW-0175">Coiled coil</keyword>
<keyword evidence="3" id="KW-1185">Reference proteome</keyword>
<reference evidence="2" key="1">
    <citation type="journal article" date="2022" name="bioRxiv">
        <title>Sequencing and chromosome-scale assembly of the giantPleurodeles waltlgenome.</title>
        <authorList>
            <person name="Brown T."/>
            <person name="Elewa A."/>
            <person name="Iarovenko S."/>
            <person name="Subramanian E."/>
            <person name="Araus A.J."/>
            <person name="Petzold A."/>
            <person name="Susuki M."/>
            <person name="Suzuki K.-i.T."/>
            <person name="Hayashi T."/>
            <person name="Toyoda A."/>
            <person name="Oliveira C."/>
            <person name="Osipova E."/>
            <person name="Leigh N.D."/>
            <person name="Simon A."/>
            <person name="Yun M.H."/>
        </authorList>
    </citation>
    <scope>NUCLEOTIDE SEQUENCE</scope>
    <source>
        <strain evidence="2">20211129_DDA</strain>
        <tissue evidence="2">Liver</tissue>
    </source>
</reference>
<protein>
    <submittedName>
        <fullName evidence="2">Uncharacterized protein</fullName>
    </submittedName>
</protein>
<gene>
    <name evidence="2" type="ORF">NDU88_005464</name>
</gene>